<dbReference type="InterPro" id="IPR001610">
    <property type="entry name" value="PAC"/>
</dbReference>
<reference evidence="4 5" key="1">
    <citation type="journal article" date="2013" name="Genome Announc.">
        <title>Draft Genome Sequence of an Alphaproteobacterium, Caenispirillum salinarum AK4(T), Isolated from a Solar Saltern.</title>
        <authorList>
            <person name="Khatri I."/>
            <person name="Singh A."/>
            <person name="Korpole S."/>
            <person name="Pinnaka A.K."/>
            <person name="Subramanian S."/>
        </authorList>
    </citation>
    <scope>NUCLEOTIDE SEQUENCE [LARGE SCALE GENOMIC DNA]</scope>
    <source>
        <strain evidence="4 5">AK4</strain>
    </source>
</reference>
<dbReference type="Proteomes" id="UP000009881">
    <property type="component" value="Unassembled WGS sequence"/>
</dbReference>
<comment type="catalytic activity">
    <reaction evidence="1">
        <text>ATP + protein L-histidine = ADP + protein N-phospho-L-histidine.</text>
        <dbReference type="EC" id="2.7.13.3"/>
    </reaction>
</comment>
<dbReference type="PROSITE" id="PS50109">
    <property type="entry name" value="HIS_KIN"/>
    <property type="match status" value="1"/>
</dbReference>
<dbReference type="InterPro" id="IPR036890">
    <property type="entry name" value="HATPase_C_sf"/>
</dbReference>
<dbReference type="STRING" id="1238182.C882_0499"/>
<dbReference type="InterPro" id="IPR035965">
    <property type="entry name" value="PAS-like_dom_sf"/>
</dbReference>
<dbReference type="Gene3D" id="1.10.287.130">
    <property type="match status" value="1"/>
</dbReference>
<dbReference type="EMBL" id="ANHY01000013">
    <property type="protein sequence ID" value="EKV29192.1"/>
    <property type="molecule type" value="Genomic_DNA"/>
</dbReference>
<dbReference type="PRINTS" id="PR00344">
    <property type="entry name" value="BCTRLSENSOR"/>
</dbReference>
<dbReference type="OrthoDB" id="489241at2"/>
<dbReference type="AlphaFoldDB" id="K9GVH8"/>
<feature type="domain" description="Histidine kinase" evidence="3">
    <location>
        <begin position="273"/>
        <end position="494"/>
    </location>
</feature>
<evidence type="ECO:0000313" key="4">
    <source>
        <dbReference type="EMBL" id="EKV29192.1"/>
    </source>
</evidence>
<name>K9GVH8_9PROT</name>
<gene>
    <name evidence="4" type="ORF">C882_0499</name>
</gene>
<dbReference type="PANTHER" id="PTHR43065:SF42">
    <property type="entry name" value="TWO-COMPONENT SENSOR PPRA"/>
    <property type="match status" value="1"/>
</dbReference>
<protein>
    <recommendedName>
        <fullName evidence="2">histidine kinase</fullName>
        <ecNumber evidence="2">2.7.13.3</ecNumber>
    </recommendedName>
</protein>
<dbReference type="NCBIfam" id="TIGR00229">
    <property type="entry name" value="sensory_box"/>
    <property type="match status" value="1"/>
</dbReference>
<organism evidence="4 5">
    <name type="scientific">Caenispirillum salinarum AK4</name>
    <dbReference type="NCBI Taxonomy" id="1238182"/>
    <lineage>
        <taxon>Bacteria</taxon>
        <taxon>Pseudomonadati</taxon>
        <taxon>Pseudomonadota</taxon>
        <taxon>Alphaproteobacteria</taxon>
        <taxon>Rhodospirillales</taxon>
        <taxon>Novispirillaceae</taxon>
        <taxon>Caenispirillum</taxon>
    </lineage>
</organism>
<sequence>MLTTLPAEALGAVIDAIGAPVFVVEVTEDGGFRFAALNHHLEALAGVSDADLRGRTPSETLPADLAGRLTARLQQCLTEARRLDYEGFIDTETGRRRLRVTLTPLVGGDGVIRRIMGTPLDITESYTLASQLEQERALFGELAELSGDWFWKTDETGRFVAFDLVLERDGVRNVGVLGMTRRDLLDTALPPEDMAAIDAAMADRRPFRDLVYPQVLPDGTRRIVRISGNPRFSVDGRFLGFVGTSSDITARHNWIKMQYARHKREALGRMAGGLAHELNNLLLPVVSLSRRARKRLAALPEPPDAILAMLDDITAAGRAARDVVGGVLTYSGGGMADQGPVVLSEVVARAVDTAAGLLTQSVRVERSIEPLQDLAAVTASDVSQVVINLMSNAADACGPGGTIWVSLAAEPAPSRADDSAPRAILRVRDNGPGLQTGVDERVFDPFFTTKPVGEGSGLGLSVVYGIARNWGGDVSVASTPGEGAVFEIRLPLLKTADADRETTQTPQTRTILS</sequence>
<dbReference type="InterPro" id="IPR000014">
    <property type="entry name" value="PAS"/>
</dbReference>
<dbReference type="EC" id="2.7.13.3" evidence="2"/>
<proteinExistence type="predicted"/>
<dbReference type="SMART" id="SM00387">
    <property type="entry name" value="HATPase_c"/>
    <property type="match status" value="1"/>
</dbReference>
<dbReference type="Pfam" id="PF02518">
    <property type="entry name" value="HATPase_c"/>
    <property type="match status" value="1"/>
</dbReference>
<dbReference type="Pfam" id="PF08448">
    <property type="entry name" value="PAS_4"/>
    <property type="match status" value="2"/>
</dbReference>
<accession>K9GVH8</accession>
<evidence type="ECO:0000313" key="5">
    <source>
        <dbReference type="Proteomes" id="UP000009881"/>
    </source>
</evidence>
<dbReference type="eggNOG" id="COG4191">
    <property type="taxonomic scope" value="Bacteria"/>
</dbReference>
<dbReference type="InterPro" id="IPR005467">
    <property type="entry name" value="His_kinase_dom"/>
</dbReference>
<evidence type="ECO:0000256" key="2">
    <source>
        <dbReference type="ARBA" id="ARBA00012438"/>
    </source>
</evidence>
<dbReference type="SUPFAM" id="SSF55785">
    <property type="entry name" value="PYP-like sensor domain (PAS domain)"/>
    <property type="match status" value="2"/>
</dbReference>
<dbReference type="SUPFAM" id="SSF55874">
    <property type="entry name" value="ATPase domain of HSP90 chaperone/DNA topoisomerase II/histidine kinase"/>
    <property type="match status" value="1"/>
</dbReference>
<dbReference type="InterPro" id="IPR013656">
    <property type="entry name" value="PAS_4"/>
</dbReference>
<dbReference type="PANTHER" id="PTHR43065">
    <property type="entry name" value="SENSOR HISTIDINE KINASE"/>
    <property type="match status" value="1"/>
</dbReference>
<evidence type="ECO:0000256" key="1">
    <source>
        <dbReference type="ARBA" id="ARBA00000085"/>
    </source>
</evidence>
<dbReference type="Gene3D" id="3.30.450.20">
    <property type="entry name" value="PAS domain"/>
    <property type="match status" value="2"/>
</dbReference>
<dbReference type="InterPro" id="IPR003594">
    <property type="entry name" value="HATPase_dom"/>
</dbReference>
<evidence type="ECO:0000259" key="3">
    <source>
        <dbReference type="PROSITE" id="PS50109"/>
    </source>
</evidence>
<keyword evidence="5" id="KW-1185">Reference proteome</keyword>
<dbReference type="InterPro" id="IPR004358">
    <property type="entry name" value="Sig_transdc_His_kin-like_C"/>
</dbReference>
<dbReference type="GO" id="GO:0004673">
    <property type="term" value="F:protein histidine kinase activity"/>
    <property type="evidence" value="ECO:0007669"/>
    <property type="project" value="UniProtKB-EC"/>
</dbReference>
<comment type="caution">
    <text evidence="4">The sequence shown here is derived from an EMBL/GenBank/DDBJ whole genome shotgun (WGS) entry which is preliminary data.</text>
</comment>
<dbReference type="SMART" id="SM00086">
    <property type="entry name" value="PAC"/>
    <property type="match status" value="2"/>
</dbReference>
<dbReference type="Gene3D" id="3.30.565.10">
    <property type="entry name" value="Histidine kinase-like ATPase, C-terminal domain"/>
    <property type="match status" value="1"/>
</dbReference>
<dbReference type="RefSeq" id="WP_009541157.1">
    <property type="nucleotide sequence ID" value="NZ_ANHY01000013.1"/>
</dbReference>